<dbReference type="AlphaFoldDB" id="A0A5J4YW77"/>
<name>A0A5J4YW77_PORPP</name>
<proteinExistence type="predicted"/>
<keyword evidence="2 3" id="KW-0040">ANK repeat</keyword>
<evidence type="ECO:0000256" key="2">
    <source>
        <dbReference type="ARBA" id="ARBA00023043"/>
    </source>
</evidence>
<dbReference type="SMART" id="SM00248">
    <property type="entry name" value="ANK"/>
    <property type="match status" value="3"/>
</dbReference>
<feature type="repeat" description="ANK" evidence="3">
    <location>
        <begin position="103"/>
        <end position="135"/>
    </location>
</feature>
<evidence type="ECO:0000313" key="5">
    <source>
        <dbReference type="Proteomes" id="UP000324585"/>
    </source>
</evidence>
<dbReference type="Proteomes" id="UP000324585">
    <property type="component" value="Unassembled WGS sequence"/>
</dbReference>
<organism evidence="4 5">
    <name type="scientific">Porphyridium purpureum</name>
    <name type="common">Red alga</name>
    <name type="synonym">Porphyridium cruentum</name>
    <dbReference type="NCBI Taxonomy" id="35688"/>
    <lineage>
        <taxon>Eukaryota</taxon>
        <taxon>Rhodophyta</taxon>
        <taxon>Bangiophyceae</taxon>
        <taxon>Porphyridiales</taxon>
        <taxon>Porphyridiaceae</taxon>
        <taxon>Porphyridium</taxon>
    </lineage>
</organism>
<keyword evidence="5" id="KW-1185">Reference proteome</keyword>
<comment type="caution">
    <text evidence="4">The sequence shown here is derived from an EMBL/GenBank/DDBJ whole genome shotgun (WGS) entry which is preliminary data.</text>
</comment>
<dbReference type="Gene3D" id="1.25.40.20">
    <property type="entry name" value="Ankyrin repeat-containing domain"/>
    <property type="match status" value="3"/>
</dbReference>
<dbReference type="PROSITE" id="PS50297">
    <property type="entry name" value="ANK_REP_REGION"/>
    <property type="match status" value="3"/>
</dbReference>
<feature type="repeat" description="ANK" evidence="3">
    <location>
        <begin position="136"/>
        <end position="168"/>
    </location>
</feature>
<accession>A0A5J4YW77</accession>
<dbReference type="EMBL" id="VRMN01000004">
    <property type="protein sequence ID" value="KAA8495003.1"/>
    <property type="molecule type" value="Genomic_DNA"/>
</dbReference>
<evidence type="ECO:0000256" key="3">
    <source>
        <dbReference type="PROSITE-ProRule" id="PRU00023"/>
    </source>
</evidence>
<dbReference type="PANTHER" id="PTHR24198">
    <property type="entry name" value="ANKYRIN REPEAT AND PROTEIN KINASE DOMAIN-CONTAINING PROTEIN"/>
    <property type="match status" value="1"/>
</dbReference>
<dbReference type="InterPro" id="IPR002110">
    <property type="entry name" value="Ankyrin_rpt"/>
</dbReference>
<evidence type="ECO:0000256" key="1">
    <source>
        <dbReference type="ARBA" id="ARBA00022737"/>
    </source>
</evidence>
<dbReference type="SUPFAM" id="SSF48403">
    <property type="entry name" value="Ankyrin repeat"/>
    <property type="match status" value="1"/>
</dbReference>
<dbReference type="PANTHER" id="PTHR24198:SF165">
    <property type="entry name" value="ANKYRIN REPEAT-CONTAINING PROTEIN-RELATED"/>
    <property type="match status" value="1"/>
</dbReference>
<dbReference type="PROSITE" id="PS50088">
    <property type="entry name" value="ANK_REPEAT"/>
    <property type="match status" value="3"/>
</dbReference>
<reference evidence="5" key="1">
    <citation type="journal article" date="2019" name="Nat. Commun.">
        <title>Expansion of phycobilisome linker gene families in mesophilic red algae.</title>
        <authorList>
            <person name="Lee J."/>
            <person name="Kim D."/>
            <person name="Bhattacharya D."/>
            <person name="Yoon H.S."/>
        </authorList>
    </citation>
    <scope>NUCLEOTIDE SEQUENCE [LARGE SCALE GENOMIC DNA]</scope>
    <source>
        <strain evidence="5">CCMP 1328</strain>
    </source>
</reference>
<evidence type="ECO:0000313" key="4">
    <source>
        <dbReference type="EMBL" id="KAA8495003.1"/>
    </source>
</evidence>
<dbReference type="InterPro" id="IPR036770">
    <property type="entry name" value="Ankyrin_rpt-contain_sf"/>
</dbReference>
<dbReference type="Pfam" id="PF12796">
    <property type="entry name" value="Ank_2"/>
    <property type="match status" value="1"/>
</dbReference>
<gene>
    <name evidence="4" type="ORF">FVE85_3244</name>
</gene>
<protein>
    <submittedName>
        <fullName evidence="4">Ankyrin-2</fullName>
    </submittedName>
</protein>
<feature type="repeat" description="ANK" evidence="3">
    <location>
        <begin position="70"/>
        <end position="102"/>
    </location>
</feature>
<sequence length="225" mass="24476">MEALMENDLEPVLLACAHDRLDEWFRSNIDASGLLHSAALLFTVKLAGSCETCVEVAIRAARLPDFHMHELSTALHVAANSSSCRVIELLIEKGIDPNSRNRVKTTALHVACARGRIEQAVLLLSKGADLDGLDSANYTPLHAAAACAQPEMVRLILDYGARTDIRTVSGLTAWDMGNTAVRTEFSRAVARRSRHVSAVLGINTNFRRAMSQLPTDGRSAPLKFT</sequence>
<keyword evidence="1" id="KW-0677">Repeat</keyword>
<dbReference type="OrthoDB" id="2662791at2759"/>